<dbReference type="EMBL" id="JAPWDQ010000014">
    <property type="protein sequence ID" value="KAJ5471850.1"/>
    <property type="molecule type" value="Genomic_DNA"/>
</dbReference>
<dbReference type="GeneID" id="81628638"/>
<evidence type="ECO:0000313" key="2">
    <source>
        <dbReference type="Proteomes" id="UP001148312"/>
    </source>
</evidence>
<comment type="caution">
    <text evidence="1">The sequence shown here is derived from an EMBL/GenBank/DDBJ whole genome shotgun (WGS) entry which is preliminary data.</text>
</comment>
<evidence type="ECO:0000313" key="1">
    <source>
        <dbReference type="EMBL" id="KAJ5471850.1"/>
    </source>
</evidence>
<proteinExistence type="predicted"/>
<gene>
    <name evidence="1" type="ORF">N7539_008793</name>
</gene>
<name>A0A9W9WQJ4_9EURO</name>
<keyword evidence="2" id="KW-1185">Reference proteome</keyword>
<protein>
    <submittedName>
        <fullName evidence="1">Uncharacterized protein</fullName>
    </submittedName>
</protein>
<dbReference type="Proteomes" id="UP001148312">
    <property type="component" value="Unassembled WGS sequence"/>
</dbReference>
<sequence length="99" mass="11316">MEHGDIIFVDVERSTDDLVVIAFGLQGHFRMPWREFKATYETKATAAVNRRGWNLHDLDEASESLLVHRTLEPGQLEMCRPRANKVRDSAISGERSAFD</sequence>
<reference evidence="1" key="2">
    <citation type="journal article" date="2023" name="IMA Fungus">
        <title>Comparative genomic study of the Penicillium genus elucidates a diverse pangenome and 15 lateral gene transfer events.</title>
        <authorList>
            <person name="Petersen C."/>
            <person name="Sorensen T."/>
            <person name="Nielsen M.R."/>
            <person name="Sondergaard T.E."/>
            <person name="Sorensen J.L."/>
            <person name="Fitzpatrick D.A."/>
            <person name="Frisvad J.C."/>
            <person name="Nielsen K.L."/>
        </authorList>
    </citation>
    <scope>NUCLEOTIDE SEQUENCE</scope>
    <source>
        <strain evidence="1">IBT 30728</strain>
    </source>
</reference>
<organism evidence="1 2">
    <name type="scientific">Penicillium diatomitis</name>
    <dbReference type="NCBI Taxonomy" id="2819901"/>
    <lineage>
        <taxon>Eukaryota</taxon>
        <taxon>Fungi</taxon>
        <taxon>Dikarya</taxon>
        <taxon>Ascomycota</taxon>
        <taxon>Pezizomycotina</taxon>
        <taxon>Eurotiomycetes</taxon>
        <taxon>Eurotiomycetidae</taxon>
        <taxon>Eurotiales</taxon>
        <taxon>Aspergillaceae</taxon>
        <taxon>Penicillium</taxon>
    </lineage>
</organism>
<accession>A0A9W9WQJ4</accession>
<dbReference type="RefSeq" id="XP_056786396.1">
    <property type="nucleotide sequence ID" value="XM_056938388.1"/>
</dbReference>
<reference evidence="1" key="1">
    <citation type="submission" date="2022-12" db="EMBL/GenBank/DDBJ databases">
        <authorList>
            <person name="Petersen C."/>
        </authorList>
    </citation>
    <scope>NUCLEOTIDE SEQUENCE</scope>
    <source>
        <strain evidence="1">IBT 30728</strain>
    </source>
</reference>
<dbReference type="AlphaFoldDB" id="A0A9W9WQJ4"/>